<dbReference type="AlphaFoldDB" id="A0A4R1Y3A3"/>
<evidence type="ECO:0008006" key="4">
    <source>
        <dbReference type="Google" id="ProtNLM"/>
    </source>
</evidence>
<reference evidence="2 3" key="1">
    <citation type="submission" date="2019-03" db="EMBL/GenBank/DDBJ databases">
        <title>Genomic analyses of the natural microbiome of Caenorhabditis elegans.</title>
        <authorList>
            <person name="Samuel B."/>
        </authorList>
    </citation>
    <scope>NUCLEOTIDE SEQUENCE [LARGE SCALE GENOMIC DNA]</scope>
    <source>
        <strain evidence="2 3">JUb89</strain>
    </source>
</reference>
<proteinExistence type="predicted"/>
<comment type="caution">
    <text evidence="2">The sequence shown here is derived from an EMBL/GenBank/DDBJ whole genome shotgun (WGS) entry which is preliminary data.</text>
</comment>
<sequence length="160" mass="17301">MKKSLSILLMPVLLLSCVSIQPELITNSSAQTSDSIRAESKIVPPLAILIRSTTVNSNANTRVVPMGLGHGKLYMDDNGCIRLGEQGPLIIWHPRSQLDIKDGRTRIINGFGNNPVFIGDEVSIGGGEYGSKPEFVSPKIPDACAQHGYWIAGPHDILLE</sequence>
<keyword evidence="1" id="KW-0732">Signal</keyword>
<protein>
    <recommendedName>
        <fullName evidence="4">Lipoprotein</fullName>
    </recommendedName>
</protein>
<feature type="signal peptide" evidence="1">
    <location>
        <begin position="1"/>
        <end position="20"/>
    </location>
</feature>
<dbReference type="Proteomes" id="UP000294963">
    <property type="component" value="Unassembled WGS sequence"/>
</dbReference>
<name>A0A4R1Y3A3_ACICA</name>
<accession>A0A4R1Y3A3</accession>
<dbReference type="PROSITE" id="PS51257">
    <property type="entry name" value="PROKAR_LIPOPROTEIN"/>
    <property type="match status" value="1"/>
</dbReference>
<evidence type="ECO:0000256" key="1">
    <source>
        <dbReference type="SAM" id="SignalP"/>
    </source>
</evidence>
<keyword evidence="3" id="KW-1185">Reference proteome</keyword>
<dbReference type="EMBL" id="SLVJ01000001">
    <property type="protein sequence ID" value="TCM71056.1"/>
    <property type="molecule type" value="Genomic_DNA"/>
</dbReference>
<evidence type="ECO:0000313" key="2">
    <source>
        <dbReference type="EMBL" id="TCM71056.1"/>
    </source>
</evidence>
<feature type="chain" id="PRO_5020839650" description="Lipoprotein" evidence="1">
    <location>
        <begin position="21"/>
        <end position="160"/>
    </location>
</feature>
<gene>
    <name evidence="2" type="ORF">EC844_101337</name>
</gene>
<organism evidence="2 3">
    <name type="scientific">Acinetobacter calcoaceticus</name>
    <dbReference type="NCBI Taxonomy" id="471"/>
    <lineage>
        <taxon>Bacteria</taxon>
        <taxon>Pseudomonadati</taxon>
        <taxon>Pseudomonadota</taxon>
        <taxon>Gammaproteobacteria</taxon>
        <taxon>Moraxellales</taxon>
        <taxon>Moraxellaceae</taxon>
        <taxon>Acinetobacter</taxon>
        <taxon>Acinetobacter calcoaceticus/baumannii complex</taxon>
    </lineage>
</organism>
<evidence type="ECO:0000313" key="3">
    <source>
        <dbReference type="Proteomes" id="UP000294963"/>
    </source>
</evidence>